<accession>A0A9E2F1C6</accession>
<evidence type="ECO:0000313" key="1">
    <source>
        <dbReference type="EMBL" id="MBT9144597.1"/>
    </source>
</evidence>
<comment type="caution">
    <text evidence="1">The sequence shown here is derived from an EMBL/GenBank/DDBJ whole genome shotgun (WGS) entry which is preliminary data.</text>
</comment>
<name>A0A9E2F1C6_PSYF1</name>
<protein>
    <submittedName>
        <fullName evidence="1">Uncharacterized protein</fullName>
    </submittedName>
</protein>
<dbReference type="EMBL" id="QLTW01000013">
    <property type="protein sequence ID" value="MBT9144597.1"/>
    <property type="molecule type" value="Genomic_DNA"/>
</dbReference>
<organism evidence="1 2">
    <name type="scientific">Psychracetigena formicireducens</name>
    <dbReference type="NCBI Taxonomy" id="2986056"/>
    <lineage>
        <taxon>Bacteria</taxon>
        <taxon>Bacillati</taxon>
        <taxon>Candidatus Lithacetigenota</taxon>
        <taxon>Candidatus Psychracetigena</taxon>
    </lineage>
</organism>
<reference evidence="1 2" key="1">
    <citation type="journal article" date="2021" name="bioRxiv">
        <title>Unique metabolic strategies in Hadean analogues reveal hints for primordial physiology.</title>
        <authorList>
            <person name="Nobu M.K."/>
            <person name="Nakai R."/>
            <person name="Tamazawa S."/>
            <person name="Mori H."/>
            <person name="Toyoda A."/>
            <person name="Ijiri A."/>
            <person name="Suzuki S."/>
            <person name="Kurokawa K."/>
            <person name="Kamagata Y."/>
            <person name="Tamaki H."/>
        </authorList>
    </citation>
    <scope>NUCLEOTIDE SEQUENCE [LARGE SCALE GENOMIC DNA]</scope>
    <source>
        <strain evidence="1">BS525</strain>
    </source>
</reference>
<dbReference type="Proteomes" id="UP000811545">
    <property type="component" value="Unassembled WGS sequence"/>
</dbReference>
<dbReference type="AlphaFoldDB" id="A0A9E2F1C6"/>
<proteinExistence type="predicted"/>
<gene>
    <name evidence="1" type="ORF">DDT42_00439</name>
</gene>
<evidence type="ECO:0000313" key="2">
    <source>
        <dbReference type="Proteomes" id="UP000811545"/>
    </source>
</evidence>
<sequence>MSEQSEQKEATLRIYLGTDRDKIVLSDGKEYILYPLDLTDIGDLEERFGENYSKIATGQNVKAGIYILWLAVRKNYLTEEQILAQQWKISERQVGMWFSIGEFEKLTQIVPRIFSFSGLEVDLKNG</sequence>